<evidence type="ECO:0000256" key="5">
    <source>
        <dbReference type="ARBA" id="ARBA00023136"/>
    </source>
</evidence>
<evidence type="ECO:0000256" key="6">
    <source>
        <dbReference type="ARBA" id="ARBA00023180"/>
    </source>
</evidence>
<dbReference type="GeneID" id="120257850"/>
<dbReference type="Pfam" id="PF00560">
    <property type="entry name" value="LRR_1"/>
    <property type="match status" value="2"/>
</dbReference>
<keyword evidence="2" id="KW-0812">Transmembrane</keyword>
<evidence type="ECO:0000313" key="8">
    <source>
        <dbReference type="Proteomes" id="UP001515500"/>
    </source>
</evidence>
<feature type="region of interest" description="Disordered" evidence="7">
    <location>
        <begin position="73"/>
        <end position="92"/>
    </location>
</feature>
<keyword evidence="5" id="KW-0472">Membrane</keyword>
<accession>A0AB40B1Y3</accession>
<dbReference type="PANTHER" id="PTHR48063">
    <property type="entry name" value="LRR RECEPTOR-LIKE KINASE"/>
    <property type="match status" value="1"/>
</dbReference>
<dbReference type="GO" id="GO:0016020">
    <property type="term" value="C:membrane"/>
    <property type="evidence" value="ECO:0007669"/>
    <property type="project" value="UniProtKB-SubCell"/>
</dbReference>
<gene>
    <name evidence="9" type="primary">LOC120257850</name>
</gene>
<evidence type="ECO:0000256" key="3">
    <source>
        <dbReference type="ARBA" id="ARBA00022729"/>
    </source>
</evidence>
<dbReference type="Gene3D" id="3.80.10.10">
    <property type="entry name" value="Ribonuclease Inhibitor"/>
    <property type="match status" value="3"/>
</dbReference>
<keyword evidence="6" id="KW-0325">Glycoprotein</keyword>
<dbReference type="InterPro" id="IPR032675">
    <property type="entry name" value="LRR_dom_sf"/>
</dbReference>
<evidence type="ECO:0000256" key="1">
    <source>
        <dbReference type="ARBA" id="ARBA00004479"/>
    </source>
</evidence>
<keyword evidence="8" id="KW-1185">Reference proteome</keyword>
<keyword evidence="3" id="KW-0732">Signal</keyword>
<evidence type="ECO:0000256" key="7">
    <source>
        <dbReference type="SAM" id="MobiDB-lite"/>
    </source>
</evidence>
<reference evidence="8" key="1">
    <citation type="submission" date="2025-05" db="UniProtKB">
        <authorList>
            <consortium name="RefSeq"/>
        </authorList>
    </citation>
    <scope>NUCLEOTIDE SEQUENCE [LARGE SCALE GENOMIC DNA]</scope>
</reference>
<dbReference type="SUPFAM" id="SSF52058">
    <property type="entry name" value="L domain-like"/>
    <property type="match status" value="1"/>
</dbReference>
<name>A0AB40B1Y3_DIOCR</name>
<evidence type="ECO:0000256" key="2">
    <source>
        <dbReference type="ARBA" id="ARBA00022692"/>
    </source>
</evidence>
<evidence type="ECO:0000256" key="4">
    <source>
        <dbReference type="ARBA" id="ARBA00022989"/>
    </source>
</evidence>
<dbReference type="InterPro" id="IPR001611">
    <property type="entry name" value="Leu-rich_rpt"/>
</dbReference>
<comment type="subcellular location">
    <subcellularLocation>
        <location evidence="1">Membrane</location>
        <topology evidence="1">Single-pass type I membrane protein</topology>
    </subcellularLocation>
</comment>
<dbReference type="Proteomes" id="UP001515500">
    <property type="component" value="Chromosome 1"/>
</dbReference>
<dbReference type="InterPro" id="IPR046956">
    <property type="entry name" value="RLP23-like"/>
</dbReference>
<dbReference type="PRINTS" id="PR00019">
    <property type="entry name" value="LEURICHRPT"/>
</dbReference>
<evidence type="ECO:0000313" key="9">
    <source>
        <dbReference type="RefSeq" id="XP_039121069.1"/>
    </source>
</evidence>
<organism evidence="8 9">
    <name type="scientific">Dioscorea cayennensis subsp. rotundata</name>
    <name type="common">White Guinea yam</name>
    <name type="synonym">Dioscorea rotundata</name>
    <dbReference type="NCBI Taxonomy" id="55577"/>
    <lineage>
        <taxon>Eukaryota</taxon>
        <taxon>Viridiplantae</taxon>
        <taxon>Streptophyta</taxon>
        <taxon>Embryophyta</taxon>
        <taxon>Tracheophyta</taxon>
        <taxon>Spermatophyta</taxon>
        <taxon>Magnoliopsida</taxon>
        <taxon>Liliopsida</taxon>
        <taxon>Dioscoreales</taxon>
        <taxon>Dioscoreaceae</taxon>
        <taxon>Dioscorea</taxon>
    </lineage>
</organism>
<protein>
    <submittedName>
        <fullName evidence="9">Receptor-like protein 43</fullName>
    </submittedName>
</protein>
<dbReference type="AlphaFoldDB" id="A0AB40B1Y3"/>
<reference evidence="9" key="2">
    <citation type="submission" date="2025-08" db="UniProtKB">
        <authorList>
            <consortium name="RefSeq"/>
        </authorList>
    </citation>
    <scope>IDENTIFICATION</scope>
</reference>
<dbReference type="PANTHER" id="PTHR48063:SF112">
    <property type="entry name" value="RECEPTOR LIKE PROTEIN 30-LIKE"/>
    <property type="match status" value="1"/>
</dbReference>
<keyword evidence="4" id="KW-1133">Transmembrane helix</keyword>
<proteinExistence type="predicted"/>
<dbReference type="RefSeq" id="XP_039121069.1">
    <property type="nucleotide sequence ID" value="XM_039265135.1"/>
</dbReference>
<sequence length="338" mass="36701">MPASVEDIRNLQFLDLSRSMMIRAIPESFGNLTLLQYFDRSGDLSQNAISGKLPESIGNLSQLQQLKMESNGITSGLPKSAGKLSSLRENKDGSAAEIREGLTALRLGKNMLNGTVPVNIGQLSKLGQLHLPLNSLMGVLTPSPVANLVNLAYLDLSYNSLQLNNMFLQSNLPHFPTWVKTQTKFGDLRLSDAGISCNIPACFPLFFCNLTTIELLDVSNNDMSGRPPSCWNSTSALGIIDLSDNNFIEQLSKLSSLQILDLAHNNLSGCIPHSFGDFKAMLSALGISLDKYKGPPDVILQGILRQLVTVRGANVEFQANIPKKLLNSFKVLSSDPIG</sequence>